<dbReference type="Gene3D" id="3.20.20.80">
    <property type="entry name" value="Glycosidases"/>
    <property type="match status" value="1"/>
</dbReference>
<comment type="caution">
    <text evidence="10">The sequence shown here is derived from an EMBL/GenBank/DDBJ whole genome shotgun (WGS) entry which is preliminary data.</text>
</comment>
<dbReference type="SUPFAM" id="SSF51445">
    <property type="entry name" value="(Trans)glycosidases"/>
    <property type="match status" value="1"/>
</dbReference>
<dbReference type="AlphaFoldDB" id="A0A399T1R7"/>
<dbReference type="SMART" id="SM00812">
    <property type="entry name" value="Alpha_L_fucos"/>
    <property type="match status" value="1"/>
</dbReference>
<gene>
    <name evidence="10" type="ORF">D1614_09435</name>
</gene>
<keyword evidence="6" id="KW-0326">Glycosidase</keyword>
<protein>
    <recommendedName>
        <fullName evidence="3">alpha-L-fucosidase</fullName>
        <ecNumber evidence="3">3.2.1.51</ecNumber>
    </recommendedName>
</protein>
<evidence type="ECO:0000256" key="4">
    <source>
        <dbReference type="ARBA" id="ARBA00022729"/>
    </source>
</evidence>
<dbReference type="InterPro" id="IPR000933">
    <property type="entry name" value="Glyco_hydro_29"/>
</dbReference>
<evidence type="ECO:0000256" key="3">
    <source>
        <dbReference type="ARBA" id="ARBA00012662"/>
    </source>
</evidence>
<evidence type="ECO:0000256" key="8">
    <source>
        <dbReference type="SAM" id="SignalP"/>
    </source>
</evidence>
<dbReference type="InterPro" id="IPR013780">
    <property type="entry name" value="Glyco_hydro_b"/>
</dbReference>
<reference evidence="10 11" key="1">
    <citation type="submission" date="2018-08" db="EMBL/GenBank/DDBJ databases">
        <title>Pallidiluteibacterium maritimus gen. nov., sp. nov., isolated from coastal sediment.</title>
        <authorList>
            <person name="Zhou L.Y."/>
        </authorList>
    </citation>
    <scope>NUCLEOTIDE SEQUENCE [LARGE SCALE GENOMIC DNA]</scope>
    <source>
        <strain evidence="10 11">XSD2</strain>
    </source>
</reference>
<dbReference type="PANTHER" id="PTHR10030:SF37">
    <property type="entry name" value="ALPHA-L-FUCOSIDASE-RELATED"/>
    <property type="match status" value="1"/>
</dbReference>
<dbReference type="EC" id="3.2.1.51" evidence="3"/>
<accession>A0A399T1R7</accession>
<dbReference type="GO" id="GO:0006004">
    <property type="term" value="P:fucose metabolic process"/>
    <property type="evidence" value="ECO:0007669"/>
    <property type="project" value="InterPro"/>
</dbReference>
<dbReference type="OrthoDB" id="1389336at2"/>
<dbReference type="GO" id="GO:0016139">
    <property type="term" value="P:glycoside catabolic process"/>
    <property type="evidence" value="ECO:0007669"/>
    <property type="project" value="TreeGrafter"/>
</dbReference>
<feature type="site" description="May be important for catalysis" evidence="7">
    <location>
        <position position="282"/>
    </location>
</feature>
<organism evidence="10 11">
    <name type="scientific">Maribellus luteus</name>
    <dbReference type="NCBI Taxonomy" id="2305463"/>
    <lineage>
        <taxon>Bacteria</taxon>
        <taxon>Pseudomonadati</taxon>
        <taxon>Bacteroidota</taxon>
        <taxon>Bacteroidia</taxon>
        <taxon>Marinilabiliales</taxon>
        <taxon>Prolixibacteraceae</taxon>
        <taxon>Maribellus</taxon>
    </lineage>
</organism>
<dbReference type="Gene3D" id="2.60.40.1180">
    <property type="entry name" value="Golgi alpha-mannosidase II"/>
    <property type="match status" value="1"/>
</dbReference>
<dbReference type="EMBL" id="QWGR01000004">
    <property type="protein sequence ID" value="RIJ48742.1"/>
    <property type="molecule type" value="Genomic_DNA"/>
</dbReference>
<evidence type="ECO:0000313" key="10">
    <source>
        <dbReference type="EMBL" id="RIJ48742.1"/>
    </source>
</evidence>
<keyword evidence="4 8" id="KW-0732">Signal</keyword>
<evidence type="ECO:0000259" key="9">
    <source>
        <dbReference type="Pfam" id="PF01120"/>
    </source>
</evidence>
<name>A0A399T1R7_9BACT</name>
<dbReference type="RefSeq" id="WP_119437664.1">
    <property type="nucleotide sequence ID" value="NZ_QWGR01000004.1"/>
</dbReference>
<dbReference type="Proteomes" id="UP000265926">
    <property type="component" value="Unassembled WGS sequence"/>
</dbReference>
<dbReference type="GO" id="GO:0004560">
    <property type="term" value="F:alpha-L-fucosidase activity"/>
    <property type="evidence" value="ECO:0007669"/>
    <property type="project" value="InterPro"/>
</dbReference>
<feature type="chain" id="PRO_5017330289" description="alpha-L-fucosidase" evidence="8">
    <location>
        <begin position="21"/>
        <end position="480"/>
    </location>
</feature>
<dbReference type="PANTHER" id="PTHR10030">
    <property type="entry name" value="ALPHA-L-FUCOSIDASE"/>
    <property type="match status" value="1"/>
</dbReference>
<dbReference type="PIRSF" id="PIRSF001092">
    <property type="entry name" value="Alpha-L-fucosidase"/>
    <property type="match status" value="1"/>
</dbReference>
<evidence type="ECO:0000313" key="11">
    <source>
        <dbReference type="Proteomes" id="UP000265926"/>
    </source>
</evidence>
<evidence type="ECO:0000256" key="7">
    <source>
        <dbReference type="PIRSR" id="PIRSR001092-1"/>
    </source>
</evidence>
<sequence>MKRIITLAIFVLSSCFWVNAGTDGGTKENKSEISNKLTWWEDAKFGMFIHWGLYSKTAGYWKDRKATGFEHFMLYERIPWKEYATIANDFNPVNYNAEEWVLTAKNAGMKYLVITAKHHDGFALFDSPSSDYDIVDCTPYAKDPMKELSAACHKHGIRLGFYYSLGRDWQDPDVPTNWPVKGGRSNTWDYPDEDKKVFNKYFERKVKPQVRELLTQYGKVDVLWFDTPGLISEAESEELRNFILTIQPECIINSRIGNGKGDYNVHEQNIVQKGDTSPWESCITMSRNWGFVAYDTAYKSPELMIRQLLEIVSKGGNFLLNNGPTAKGDMTEQTLISLEKIGEWMKLNAEGVYGTQPWHVANERLDNKISEHTLQKHDDKNTMKDAVNDATSRQIFPEVRFTSKGENVYAYVCSLESSEVCIKSLAADKAGKIESVEWLGRADKVEWKQTELGLILNMSANPIDEIPVAGFRIKFGKSNR</sequence>
<keyword evidence="5" id="KW-0378">Hydrolase</keyword>
<feature type="domain" description="Glycoside hydrolase family 29 N-terminal" evidence="9">
    <location>
        <begin position="30"/>
        <end position="350"/>
    </location>
</feature>
<evidence type="ECO:0000256" key="1">
    <source>
        <dbReference type="ARBA" id="ARBA00004071"/>
    </source>
</evidence>
<dbReference type="PRINTS" id="PR00741">
    <property type="entry name" value="GLHYDRLASE29"/>
</dbReference>
<comment type="function">
    <text evidence="1">Alpha-L-fucosidase is responsible for hydrolyzing the alpha-1,6-linked fucose joined to the reducing-end N-acetylglucosamine of the carbohydrate moieties of glycoproteins.</text>
</comment>
<dbReference type="PROSITE" id="PS51257">
    <property type="entry name" value="PROKAR_LIPOPROTEIN"/>
    <property type="match status" value="1"/>
</dbReference>
<evidence type="ECO:0000256" key="5">
    <source>
        <dbReference type="ARBA" id="ARBA00022801"/>
    </source>
</evidence>
<evidence type="ECO:0000256" key="6">
    <source>
        <dbReference type="ARBA" id="ARBA00023295"/>
    </source>
</evidence>
<dbReference type="InterPro" id="IPR017853">
    <property type="entry name" value="GH"/>
</dbReference>
<comment type="similarity">
    <text evidence="2">Belongs to the glycosyl hydrolase 29 family.</text>
</comment>
<feature type="signal peptide" evidence="8">
    <location>
        <begin position="1"/>
        <end position="20"/>
    </location>
</feature>
<dbReference type="InterPro" id="IPR057739">
    <property type="entry name" value="Glyco_hydro_29_N"/>
</dbReference>
<proteinExistence type="inferred from homology"/>
<dbReference type="GO" id="GO:0005764">
    <property type="term" value="C:lysosome"/>
    <property type="evidence" value="ECO:0007669"/>
    <property type="project" value="TreeGrafter"/>
</dbReference>
<dbReference type="InterPro" id="IPR016286">
    <property type="entry name" value="FUC_metazoa-typ"/>
</dbReference>
<evidence type="ECO:0000256" key="2">
    <source>
        <dbReference type="ARBA" id="ARBA00007951"/>
    </source>
</evidence>
<dbReference type="Pfam" id="PF01120">
    <property type="entry name" value="Alpha_L_fucos"/>
    <property type="match status" value="1"/>
</dbReference>
<keyword evidence="11" id="KW-1185">Reference proteome</keyword>